<dbReference type="Proteomes" id="UP000030745">
    <property type="component" value="Unassembled WGS sequence"/>
</dbReference>
<evidence type="ECO:0000259" key="2">
    <source>
        <dbReference type="SMART" id="SM00014"/>
    </source>
</evidence>
<proteinExistence type="predicted"/>
<dbReference type="RefSeq" id="XP_012200252.1">
    <property type="nucleotide sequence ID" value="XM_012344862.1"/>
</dbReference>
<dbReference type="Pfam" id="PF01569">
    <property type="entry name" value="PAP2"/>
    <property type="match status" value="1"/>
</dbReference>
<name>A0A067CEA5_SAPPC</name>
<accession>A0A067CEA5</accession>
<evidence type="ECO:0000256" key="1">
    <source>
        <dbReference type="SAM" id="Phobius"/>
    </source>
</evidence>
<keyword evidence="1" id="KW-1133">Transmembrane helix</keyword>
<dbReference type="AlphaFoldDB" id="A0A067CEA5"/>
<keyword evidence="4" id="KW-1185">Reference proteome</keyword>
<feature type="transmembrane region" description="Helical" evidence="1">
    <location>
        <begin position="41"/>
        <end position="64"/>
    </location>
</feature>
<feature type="transmembrane region" description="Helical" evidence="1">
    <location>
        <begin position="76"/>
        <end position="100"/>
    </location>
</feature>
<protein>
    <recommendedName>
        <fullName evidence="2">Phosphatidic acid phosphatase type 2/haloperoxidase domain-containing protein</fullName>
    </recommendedName>
</protein>
<dbReference type="VEuPathDB" id="FungiDB:SPRG_06139"/>
<dbReference type="InterPro" id="IPR036938">
    <property type="entry name" value="PAP2/HPO_sf"/>
</dbReference>
<organism evidence="3 4">
    <name type="scientific">Saprolegnia parasitica (strain CBS 223.65)</name>
    <dbReference type="NCBI Taxonomy" id="695850"/>
    <lineage>
        <taxon>Eukaryota</taxon>
        <taxon>Sar</taxon>
        <taxon>Stramenopiles</taxon>
        <taxon>Oomycota</taxon>
        <taxon>Saprolegniomycetes</taxon>
        <taxon>Saprolegniales</taxon>
        <taxon>Saprolegniaceae</taxon>
        <taxon>Saprolegnia</taxon>
    </lineage>
</organism>
<gene>
    <name evidence="3" type="ORF">SPRG_06139</name>
</gene>
<dbReference type="SUPFAM" id="SSF48317">
    <property type="entry name" value="Acid phosphatase/Vanadium-dependent haloperoxidase"/>
    <property type="match status" value="1"/>
</dbReference>
<evidence type="ECO:0000313" key="3">
    <source>
        <dbReference type="EMBL" id="KDO29084.1"/>
    </source>
</evidence>
<feature type="domain" description="Phosphatidic acid phosphatase type 2/haloperoxidase" evidence="2">
    <location>
        <begin position="76"/>
        <end position="211"/>
    </location>
</feature>
<sequence length="226" mass="25031">MASTSTLSWINRFNDGVDLDVVTFFHKNCGDSFVAKAMWEVITFTGDGIFFFAVLPPLAGLAWATGAMPALSPDQIYLATYLTVTIILDFALNLAMKAVFRRHRPLYHKHDMRFPGPDKYSFPSGHATRVGCLFAWIVELVTYEPRLLAVALRPVPLLDEIDVVAQSREILLTGVIWVVMNCIGRLALGRHFASDVVCGALLGYLVFFPAAQSVMLAIVHPALLQF</sequence>
<dbReference type="GO" id="GO:0042392">
    <property type="term" value="F:sphingosine-1-phosphate phosphatase activity"/>
    <property type="evidence" value="ECO:0007669"/>
    <property type="project" value="TreeGrafter"/>
</dbReference>
<dbReference type="PANTHER" id="PTHR14969">
    <property type="entry name" value="SPHINGOSINE-1-PHOSPHATE PHOSPHOHYDROLASE"/>
    <property type="match status" value="1"/>
</dbReference>
<keyword evidence="1" id="KW-0812">Transmembrane</keyword>
<dbReference type="EMBL" id="KK583208">
    <property type="protein sequence ID" value="KDO29084.1"/>
    <property type="molecule type" value="Genomic_DNA"/>
</dbReference>
<evidence type="ECO:0000313" key="4">
    <source>
        <dbReference type="Proteomes" id="UP000030745"/>
    </source>
</evidence>
<dbReference type="OMA" id="AMWEVIT"/>
<dbReference type="InterPro" id="IPR000326">
    <property type="entry name" value="PAP2/HPO"/>
</dbReference>
<dbReference type="Gene3D" id="1.20.144.10">
    <property type="entry name" value="Phosphatidic acid phosphatase type 2/haloperoxidase"/>
    <property type="match status" value="1"/>
</dbReference>
<dbReference type="KEGG" id="spar:SPRG_06139"/>
<keyword evidence="1" id="KW-0472">Membrane</keyword>
<reference evidence="3 4" key="1">
    <citation type="journal article" date="2013" name="PLoS Genet.">
        <title>Distinctive expansion of potential virulence genes in the genome of the oomycete fish pathogen Saprolegnia parasitica.</title>
        <authorList>
            <person name="Jiang R.H."/>
            <person name="de Bruijn I."/>
            <person name="Haas B.J."/>
            <person name="Belmonte R."/>
            <person name="Lobach L."/>
            <person name="Christie J."/>
            <person name="van den Ackerveken G."/>
            <person name="Bottin A."/>
            <person name="Bulone V."/>
            <person name="Diaz-Moreno S.M."/>
            <person name="Dumas B."/>
            <person name="Fan L."/>
            <person name="Gaulin E."/>
            <person name="Govers F."/>
            <person name="Grenville-Briggs L.J."/>
            <person name="Horner N.R."/>
            <person name="Levin J.Z."/>
            <person name="Mammella M."/>
            <person name="Meijer H.J."/>
            <person name="Morris P."/>
            <person name="Nusbaum C."/>
            <person name="Oome S."/>
            <person name="Phillips A.J."/>
            <person name="van Rooyen D."/>
            <person name="Rzeszutek E."/>
            <person name="Saraiva M."/>
            <person name="Secombes C.J."/>
            <person name="Seidl M.F."/>
            <person name="Snel B."/>
            <person name="Stassen J.H."/>
            <person name="Sykes S."/>
            <person name="Tripathy S."/>
            <person name="van den Berg H."/>
            <person name="Vega-Arreguin J.C."/>
            <person name="Wawra S."/>
            <person name="Young S.K."/>
            <person name="Zeng Q."/>
            <person name="Dieguez-Uribeondo J."/>
            <person name="Russ C."/>
            <person name="Tyler B.M."/>
            <person name="van West P."/>
        </authorList>
    </citation>
    <scope>NUCLEOTIDE SEQUENCE [LARGE SCALE GENOMIC DNA]</scope>
    <source>
        <strain evidence="3 4">CBS 223.65</strain>
    </source>
</reference>
<dbReference type="PANTHER" id="PTHR14969:SF13">
    <property type="entry name" value="AT30094P"/>
    <property type="match status" value="1"/>
</dbReference>
<dbReference type="OrthoDB" id="10266771at2759"/>
<dbReference type="GeneID" id="24128502"/>
<dbReference type="SMART" id="SM00014">
    <property type="entry name" value="acidPPc"/>
    <property type="match status" value="1"/>
</dbReference>
<feature type="transmembrane region" description="Helical" evidence="1">
    <location>
        <begin position="200"/>
        <end position="223"/>
    </location>
</feature>